<evidence type="ECO:0000256" key="13">
    <source>
        <dbReference type="SAM" id="MobiDB-lite"/>
    </source>
</evidence>
<proteinExistence type="inferred from homology"/>
<evidence type="ECO:0000259" key="15">
    <source>
        <dbReference type="Pfam" id="PF00593"/>
    </source>
</evidence>
<keyword evidence="4" id="KW-0410">Iron transport</keyword>
<keyword evidence="14" id="KW-0732">Signal</keyword>
<reference evidence="18" key="1">
    <citation type="journal article" date="2014" name="FEMS Microbiol. Lett.">
        <title>Draft Genomic DNA Sequence of the Facultatively Methylotrophic Bacterium Acidomonas methanolica type strain MB58.</title>
        <authorList>
            <person name="Higashiura N."/>
            <person name="Hadano H."/>
            <person name="Hirakawa H."/>
            <person name="Matsutani M."/>
            <person name="Takabe S."/>
            <person name="Matsushita K."/>
            <person name="Azuma Y."/>
        </authorList>
    </citation>
    <scope>NUCLEOTIDE SEQUENCE [LARGE SCALE GENOMIC DNA]</scope>
    <source>
        <strain evidence="18">MB58</strain>
    </source>
</reference>
<evidence type="ECO:0000256" key="3">
    <source>
        <dbReference type="ARBA" id="ARBA00022452"/>
    </source>
</evidence>
<keyword evidence="9 11" id="KW-0472">Membrane</keyword>
<dbReference type="EMBL" id="BAND01000093">
    <property type="protein sequence ID" value="GAJ29983.1"/>
    <property type="molecule type" value="Genomic_DNA"/>
</dbReference>
<dbReference type="InterPro" id="IPR012910">
    <property type="entry name" value="Plug_dom"/>
</dbReference>
<keyword evidence="3 11" id="KW-1134">Transmembrane beta strand</keyword>
<dbReference type="PROSITE" id="PS52016">
    <property type="entry name" value="TONB_DEPENDENT_REC_3"/>
    <property type="match status" value="1"/>
</dbReference>
<evidence type="ECO:0000256" key="4">
    <source>
        <dbReference type="ARBA" id="ARBA00022496"/>
    </source>
</evidence>
<dbReference type="PANTHER" id="PTHR32552">
    <property type="entry name" value="FERRICHROME IRON RECEPTOR-RELATED"/>
    <property type="match status" value="1"/>
</dbReference>
<dbReference type="InterPro" id="IPR039426">
    <property type="entry name" value="TonB-dep_rcpt-like"/>
</dbReference>
<sequence length="767" mass="84770">MTRCPSQRAQRFAFCATTLLATAAWTDIAIAAPSPHGHRKPLTPKDRQVPAQPASRLEEITVTAERRQADPQKIGTSLSIISARELAARNVNDVFDLQYLTPSLQMTPQFGSGQPDFELRGVGHHDYGSSNVSPVGIYINEVSNPVTWATNGLIFDVSRVEVLRGPQGTLYRRNTTAGTINFVVNQPTDSFHAGADVQFGAFSATKYDGYLSGPVARGVKMRLAGESQQGGAWQYDDQGAHLGNVNRTALRWLTDLRLSDTLKAQIDLHGSIDRSDAAGLHLFSPLTTIAATNPGGPVLPQDHDRDITHWGTSTAFAKLIGVTPDQKPYHHIDTGGANIRLDQSLPFATLTNLASYNVADRHEYDNFDGTSLNVADVAFRSRANVFQNELRLVSRGDHRLNWIAGIYYANEYLADQYFSGFLDSYHVMQGVFYSEKVNTLSGFGQATYRIRSNLSLTGGLRVEHEARDLHNFRAYSFAPDGNVLNPSNAIAKRSLVYTLPSWKVQLQYTPTRDDMLYASVSRGINSGGFTTYNTSNAHAASAPYQPEKLLAYEIGNKLDIPEAHLRLNVAAFYYDYHDQQVQSAVVNAQTGLIGAIVNAPRSHLAGGEFEIDWSPLDGLTLRQSGSWAIGQFDRFNAVYSAEKVGNSYQAVYQNRRGVALPAPKLTFNGSATYRWRMGRYDASLGINYSLRTIYYSLFGPMYNVAGYTLWGLTASIAPRKGWWSFNAFGNNIFDRQYDVTRNFFLSGDNIALAGMPATWGLRFAAKY</sequence>
<dbReference type="AlphaFoldDB" id="A0A023D759"/>
<keyword evidence="17" id="KW-0675">Receptor</keyword>
<name>A0A023D759_ACIMT</name>
<keyword evidence="18" id="KW-1185">Reference proteome</keyword>
<accession>A0A023D759</accession>
<evidence type="ECO:0000259" key="16">
    <source>
        <dbReference type="Pfam" id="PF07715"/>
    </source>
</evidence>
<feature type="domain" description="TonB-dependent receptor plug" evidence="16">
    <location>
        <begin position="72"/>
        <end position="179"/>
    </location>
</feature>
<evidence type="ECO:0000256" key="12">
    <source>
        <dbReference type="RuleBase" id="RU003357"/>
    </source>
</evidence>
<comment type="caution">
    <text evidence="17">The sequence shown here is derived from an EMBL/GenBank/DDBJ whole genome shotgun (WGS) entry which is preliminary data.</text>
</comment>
<comment type="subcellular location">
    <subcellularLocation>
        <location evidence="1 11">Cell outer membrane</location>
        <topology evidence="1 11">Multi-pass membrane protein</topology>
    </subcellularLocation>
</comment>
<feature type="region of interest" description="Disordered" evidence="13">
    <location>
        <begin position="34"/>
        <end position="53"/>
    </location>
</feature>
<dbReference type="InterPro" id="IPR000531">
    <property type="entry name" value="Beta-barrel_TonB"/>
</dbReference>
<reference evidence="17 18" key="2">
    <citation type="journal article" date="2014" name="FEMS Microbiol. Lett.">
        <title>Draft genomic DNA sequence of the facultatively methylotrophic bacterium Acidomonas methanolica type strain MB58.</title>
        <authorList>
            <person name="Higashiura N."/>
            <person name="Hadano H."/>
            <person name="Hirakawa H."/>
            <person name="Matsutani M."/>
            <person name="Takabe S."/>
            <person name="Matsushita K."/>
            <person name="Azuma Y."/>
        </authorList>
    </citation>
    <scope>NUCLEOTIDE SEQUENCE [LARGE SCALE GENOMIC DNA]</scope>
    <source>
        <strain evidence="17 18">MB58</strain>
    </source>
</reference>
<dbReference type="Gene3D" id="2.40.170.20">
    <property type="entry name" value="TonB-dependent receptor, beta-barrel domain"/>
    <property type="match status" value="1"/>
</dbReference>
<keyword evidence="2 11" id="KW-0813">Transport</keyword>
<dbReference type="RefSeq" id="WP_081797755.1">
    <property type="nucleotide sequence ID" value="NZ_BAND01000093.1"/>
</dbReference>
<evidence type="ECO:0000256" key="11">
    <source>
        <dbReference type="PROSITE-ProRule" id="PRU01360"/>
    </source>
</evidence>
<feature type="chain" id="PRO_5030001436" evidence="14">
    <location>
        <begin position="32"/>
        <end position="767"/>
    </location>
</feature>
<dbReference type="Pfam" id="PF00593">
    <property type="entry name" value="TonB_dep_Rec_b-barrel"/>
    <property type="match status" value="1"/>
</dbReference>
<keyword evidence="8 12" id="KW-0798">TonB box</keyword>
<protein>
    <submittedName>
        <fullName evidence="17">TonB-dependent receptor</fullName>
    </submittedName>
</protein>
<evidence type="ECO:0000256" key="10">
    <source>
        <dbReference type="ARBA" id="ARBA00023237"/>
    </source>
</evidence>
<evidence type="ECO:0000256" key="9">
    <source>
        <dbReference type="ARBA" id="ARBA00023136"/>
    </source>
</evidence>
<gene>
    <name evidence="17" type="ORF">Amme_093_007</name>
</gene>
<dbReference type="Pfam" id="PF07715">
    <property type="entry name" value="Plug"/>
    <property type="match status" value="1"/>
</dbReference>
<feature type="signal peptide" evidence="14">
    <location>
        <begin position="1"/>
        <end position="31"/>
    </location>
</feature>
<evidence type="ECO:0000256" key="14">
    <source>
        <dbReference type="SAM" id="SignalP"/>
    </source>
</evidence>
<dbReference type="SUPFAM" id="SSF56935">
    <property type="entry name" value="Porins"/>
    <property type="match status" value="1"/>
</dbReference>
<keyword evidence="6" id="KW-0408">Iron</keyword>
<evidence type="ECO:0000256" key="1">
    <source>
        <dbReference type="ARBA" id="ARBA00004571"/>
    </source>
</evidence>
<evidence type="ECO:0000256" key="6">
    <source>
        <dbReference type="ARBA" id="ARBA00023004"/>
    </source>
</evidence>
<evidence type="ECO:0000256" key="2">
    <source>
        <dbReference type="ARBA" id="ARBA00022448"/>
    </source>
</evidence>
<organism evidence="17 18">
    <name type="scientific">Acidomonas methanolica NBRC 104435</name>
    <dbReference type="NCBI Taxonomy" id="1231351"/>
    <lineage>
        <taxon>Bacteria</taxon>
        <taxon>Pseudomonadati</taxon>
        <taxon>Pseudomonadota</taxon>
        <taxon>Alphaproteobacteria</taxon>
        <taxon>Acetobacterales</taxon>
        <taxon>Acetobacteraceae</taxon>
        <taxon>Acidomonas</taxon>
    </lineage>
</organism>
<evidence type="ECO:0000256" key="7">
    <source>
        <dbReference type="ARBA" id="ARBA00023065"/>
    </source>
</evidence>
<keyword evidence="7" id="KW-0406">Ion transport</keyword>
<evidence type="ECO:0000313" key="17">
    <source>
        <dbReference type="EMBL" id="GAJ29983.1"/>
    </source>
</evidence>
<dbReference type="OrthoDB" id="7455607at2"/>
<feature type="domain" description="TonB-dependent receptor-like beta-barrel" evidence="15">
    <location>
        <begin position="317"/>
        <end position="732"/>
    </location>
</feature>
<dbReference type="GO" id="GO:0009279">
    <property type="term" value="C:cell outer membrane"/>
    <property type="evidence" value="ECO:0007669"/>
    <property type="project" value="UniProtKB-SubCell"/>
</dbReference>
<dbReference type="Proteomes" id="UP000019760">
    <property type="component" value="Unassembled WGS sequence"/>
</dbReference>
<evidence type="ECO:0000313" key="18">
    <source>
        <dbReference type="Proteomes" id="UP000019760"/>
    </source>
</evidence>
<evidence type="ECO:0000256" key="5">
    <source>
        <dbReference type="ARBA" id="ARBA00022692"/>
    </source>
</evidence>
<dbReference type="InterPro" id="IPR036942">
    <property type="entry name" value="Beta-barrel_TonB_sf"/>
</dbReference>
<evidence type="ECO:0000256" key="8">
    <source>
        <dbReference type="ARBA" id="ARBA00023077"/>
    </source>
</evidence>
<dbReference type="PANTHER" id="PTHR32552:SF81">
    <property type="entry name" value="TONB-DEPENDENT OUTER MEMBRANE RECEPTOR"/>
    <property type="match status" value="1"/>
</dbReference>
<comment type="similarity">
    <text evidence="11 12">Belongs to the TonB-dependent receptor family.</text>
</comment>
<keyword evidence="5 11" id="KW-0812">Transmembrane</keyword>
<dbReference type="GO" id="GO:0006826">
    <property type="term" value="P:iron ion transport"/>
    <property type="evidence" value="ECO:0007669"/>
    <property type="project" value="UniProtKB-KW"/>
</dbReference>
<keyword evidence="10 11" id="KW-0998">Cell outer membrane</keyword>